<accession>A0A812JB30</accession>
<comment type="caution">
    <text evidence="2">The sequence shown here is derived from an EMBL/GenBank/DDBJ whole genome shotgun (WGS) entry which is preliminary data.</text>
</comment>
<evidence type="ECO:0000256" key="1">
    <source>
        <dbReference type="SAM" id="MobiDB-lite"/>
    </source>
</evidence>
<organism evidence="2 3">
    <name type="scientific">Symbiodinium natans</name>
    <dbReference type="NCBI Taxonomy" id="878477"/>
    <lineage>
        <taxon>Eukaryota</taxon>
        <taxon>Sar</taxon>
        <taxon>Alveolata</taxon>
        <taxon>Dinophyceae</taxon>
        <taxon>Suessiales</taxon>
        <taxon>Symbiodiniaceae</taxon>
        <taxon>Symbiodinium</taxon>
    </lineage>
</organism>
<dbReference type="Proteomes" id="UP000604046">
    <property type="component" value="Unassembled WGS sequence"/>
</dbReference>
<keyword evidence="3" id="KW-1185">Reference proteome</keyword>
<reference evidence="2" key="1">
    <citation type="submission" date="2021-02" db="EMBL/GenBank/DDBJ databases">
        <authorList>
            <person name="Dougan E. K."/>
            <person name="Rhodes N."/>
            <person name="Thang M."/>
            <person name="Chan C."/>
        </authorList>
    </citation>
    <scope>NUCLEOTIDE SEQUENCE</scope>
</reference>
<feature type="region of interest" description="Disordered" evidence="1">
    <location>
        <begin position="116"/>
        <end position="137"/>
    </location>
</feature>
<sequence length="209" mass="23089">MGGAARVLKLVDATLGVAGARGLLRLTVRPNTDPFQTPPLLPVCFLEAVGAVIGFPRSLRPDAPPAIWSTCCRYGDVPWSHFLDSTADPFRIASDEPQFRGLEAGQDAGGFVLVTSSATKDARGDPEPNEDDDDMKKDRTCTHVAAWWGDWDHKCRAKLMPNEQDRSRCSTWLDIVLIERLSTTHAPDSHIRVSFVQFRPQHQDPDGRA</sequence>
<protein>
    <submittedName>
        <fullName evidence="2">Uncharacterized protein</fullName>
    </submittedName>
</protein>
<gene>
    <name evidence="2" type="ORF">SNAT2548_LOCUS5512</name>
</gene>
<dbReference type="EMBL" id="CAJNDS010000352">
    <property type="protein sequence ID" value="CAE7196739.1"/>
    <property type="molecule type" value="Genomic_DNA"/>
</dbReference>
<evidence type="ECO:0000313" key="2">
    <source>
        <dbReference type="EMBL" id="CAE7196739.1"/>
    </source>
</evidence>
<evidence type="ECO:0000313" key="3">
    <source>
        <dbReference type="Proteomes" id="UP000604046"/>
    </source>
</evidence>
<proteinExistence type="predicted"/>
<dbReference type="AlphaFoldDB" id="A0A812JB30"/>
<name>A0A812JB30_9DINO</name>